<dbReference type="PaxDb" id="166486-ERS852572_01262"/>
<sequence length="123" mass="14839">MKQTIEDKLVSKVSKGKLNTIHVSREEMADLVDQHFIQNAETEEEYKQIWKVIKRGILFDKMIYTKDGNYQMRSCSSQGGHSLRRNIWIYDKTADTFYQYDYWYGFYGKFKKMVRSKLQEKQK</sequence>
<evidence type="ECO:0000313" key="4">
    <source>
        <dbReference type="Proteomes" id="UP000095350"/>
    </source>
</evidence>
<dbReference type="RefSeq" id="WP_006855213.1">
    <property type="nucleotide sequence ID" value="NZ_CABIYH010000008.1"/>
</dbReference>
<dbReference type="Proteomes" id="UP000095350">
    <property type="component" value="Unassembled WGS sequence"/>
</dbReference>
<reference evidence="3 5" key="2">
    <citation type="submission" date="2018-08" db="EMBL/GenBank/DDBJ databases">
        <title>A genome reference for cultivated species of the human gut microbiota.</title>
        <authorList>
            <person name="Zou Y."/>
            <person name="Xue W."/>
            <person name="Luo G."/>
        </authorList>
    </citation>
    <scope>NUCLEOTIDE SEQUENCE [LARGE SCALE GENOMIC DNA]</scope>
    <source>
        <strain evidence="3 5">AF31-21AC</strain>
    </source>
</reference>
<dbReference type="STRING" id="166486.ERS852572_01262"/>
<dbReference type="Proteomes" id="UP000478483">
    <property type="component" value="Unassembled WGS sequence"/>
</dbReference>
<evidence type="ECO:0000313" key="3">
    <source>
        <dbReference type="EMBL" id="RHN11415.1"/>
    </source>
</evidence>
<reference evidence="2 6" key="3">
    <citation type="journal article" date="2019" name="Nat. Med.">
        <title>A library of human gut bacterial isolates paired with longitudinal multiomics data enables mechanistic microbiome research.</title>
        <authorList>
            <person name="Poyet M."/>
            <person name="Groussin M."/>
            <person name="Gibbons S.M."/>
            <person name="Avila-Pacheco J."/>
            <person name="Jiang X."/>
            <person name="Kearney S.M."/>
            <person name="Perrotta A.R."/>
            <person name="Berdy B."/>
            <person name="Zhao S."/>
            <person name="Lieberman T.D."/>
            <person name="Swanson P.K."/>
            <person name="Smith M."/>
            <person name="Roesemann S."/>
            <person name="Alexander J.E."/>
            <person name="Rich S.A."/>
            <person name="Livny J."/>
            <person name="Vlamakis H."/>
            <person name="Clish C."/>
            <person name="Bullock K."/>
            <person name="Deik A."/>
            <person name="Scott J."/>
            <person name="Pierce K.A."/>
            <person name="Xavier R.J."/>
            <person name="Alm E.J."/>
        </authorList>
    </citation>
    <scope>NUCLEOTIDE SEQUENCE [LARGE SCALE GENOMIC DNA]</scope>
    <source>
        <strain evidence="2 6">BIOML-A1</strain>
    </source>
</reference>
<dbReference type="EMBL" id="CYXZ01000008">
    <property type="protein sequence ID" value="CUM95735.1"/>
    <property type="molecule type" value="Genomic_DNA"/>
</dbReference>
<organism evidence="1 4">
    <name type="scientific">Roseburia intestinalis</name>
    <dbReference type="NCBI Taxonomy" id="166486"/>
    <lineage>
        <taxon>Bacteria</taxon>
        <taxon>Bacillati</taxon>
        <taxon>Bacillota</taxon>
        <taxon>Clostridia</taxon>
        <taxon>Lachnospirales</taxon>
        <taxon>Lachnospiraceae</taxon>
        <taxon>Roseburia</taxon>
    </lineage>
</organism>
<protein>
    <submittedName>
        <fullName evidence="1">Uncharacterized protein</fullName>
    </submittedName>
</protein>
<dbReference type="AlphaFoldDB" id="A0A173T1I4"/>
<dbReference type="Proteomes" id="UP000283586">
    <property type="component" value="Unassembled WGS sequence"/>
</dbReference>
<evidence type="ECO:0000313" key="6">
    <source>
        <dbReference type="Proteomes" id="UP000478483"/>
    </source>
</evidence>
<proteinExistence type="predicted"/>
<evidence type="ECO:0000313" key="1">
    <source>
        <dbReference type="EMBL" id="CUM95735.1"/>
    </source>
</evidence>
<dbReference type="EMBL" id="QRQN01000002">
    <property type="protein sequence ID" value="RHN11415.1"/>
    <property type="molecule type" value="Genomic_DNA"/>
</dbReference>
<evidence type="ECO:0000313" key="2">
    <source>
        <dbReference type="EMBL" id="MTR85814.1"/>
    </source>
</evidence>
<evidence type="ECO:0000313" key="5">
    <source>
        <dbReference type="Proteomes" id="UP000283586"/>
    </source>
</evidence>
<dbReference type="EMBL" id="WNAJ01000014">
    <property type="protein sequence ID" value="MTR85814.1"/>
    <property type="molecule type" value="Genomic_DNA"/>
</dbReference>
<name>A0A173T1I4_9FIRM</name>
<reference evidence="1 4" key="1">
    <citation type="submission" date="2015-09" db="EMBL/GenBank/DDBJ databases">
        <authorList>
            <consortium name="Pathogen Informatics"/>
        </authorList>
    </citation>
    <scope>NUCLEOTIDE SEQUENCE [LARGE SCALE GENOMIC DNA]</scope>
    <source>
        <strain evidence="1 4">2789STDY5834960</strain>
    </source>
</reference>
<dbReference type="GeneID" id="61431884"/>
<accession>A0A173T1I4</accession>
<gene>
    <name evidence="3" type="ORF">DWZ31_02075</name>
    <name evidence="1" type="ORF">ERS852572_01262</name>
    <name evidence="2" type="ORF">GMD50_12260</name>
</gene>